<evidence type="ECO:0000313" key="4">
    <source>
        <dbReference type="Proteomes" id="UP001057134"/>
    </source>
</evidence>
<dbReference type="Proteomes" id="UP001057134">
    <property type="component" value="Chromosome"/>
</dbReference>
<evidence type="ECO:0000313" key="3">
    <source>
        <dbReference type="EMBL" id="UQZ83292.1"/>
    </source>
</evidence>
<evidence type="ECO:0000256" key="2">
    <source>
        <dbReference type="SAM" id="MobiDB-lite"/>
    </source>
</evidence>
<feature type="coiled-coil region" evidence="1">
    <location>
        <begin position="36"/>
        <end position="95"/>
    </location>
</feature>
<dbReference type="RefSeq" id="WP_249865341.1">
    <property type="nucleotide sequence ID" value="NZ_CP027059.1"/>
</dbReference>
<organism evidence="3 4">
    <name type="scientific">Paenibacillus konkukensis</name>
    <dbReference type="NCBI Taxonomy" id="2020716"/>
    <lineage>
        <taxon>Bacteria</taxon>
        <taxon>Bacillati</taxon>
        <taxon>Bacillota</taxon>
        <taxon>Bacilli</taxon>
        <taxon>Bacillales</taxon>
        <taxon>Paenibacillaceae</taxon>
        <taxon>Paenibacillus</taxon>
    </lineage>
</organism>
<gene>
    <name evidence="3" type="ORF">SK3146_02479</name>
</gene>
<dbReference type="EMBL" id="CP027059">
    <property type="protein sequence ID" value="UQZ83292.1"/>
    <property type="molecule type" value="Genomic_DNA"/>
</dbReference>
<name>A0ABY4RLB0_9BACL</name>
<accession>A0ABY4RLB0</accession>
<feature type="compositionally biased region" description="Basic and acidic residues" evidence="2">
    <location>
        <begin position="102"/>
        <end position="119"/>
    </location>
</feature>
<reference evidence="3" key="1">
    <citation type="submission" date="2018-02" db="EMBL/GenBank/DDBJ databases">
        <authorList>
            <person name="Kim S.-K."/>
            <person name="Jung H.-I."/>
            <person name="Lee S.-W."/>
        </authorList>
    </citation>
    <scope>NUCLEOTIDE SEQUENCE</scope>
    <source>
        <strain evidence="3">SK3146</strain>
    </source>
</reference>
<keyword evidence="4" id="KW-1185">Reference proteome</keyword>
<keyword evidence="1" id="KW-0175">Coiled coil</keyword>
<sequence length="119" mass="13884">MSQNQWTHLYKKGFAQISSFVEQVEEFAPETADIMIESLNETNRRLLQEVRAEKEELEEELKRFLARVNGKLSYLKSMENHLAEWENHFDTLKEGAANVTEGGKRHEKETRIDSGRQSS</sequence>
<protein>
    <submittedName>
        <fullName evidence="3">Uncharacterized protein</fullName>
    </submittedName>
</protein>
<reference evidence="3" key="2">
    <citation type="journal article" date="2021" name="J Anim Sci Technol">
        <title>Complete genome sequence of Paenibacillus konkukensis sp. nov. SK3146 as a potential probiotic strain.</title>
        <authorList>
            <person name="Jung H.I."/>
            <person name="Park S."/>
            <person name="Niu K.M."/>
            <person name="Lee S.W."/>
            <person name="Kothari D."/>
            <person name="Yi K.J."/>
            <person name="Kim S.K."/>
        </authorList>
    </citation>
    <scope>NUCLEOTIDE SEQUENCE</scope>
    <source>
        <strain evidence="3">SK3146</strain>
    </source>
</reference>
<feature type="region of interest" description="Disordered" evidence="2">
    <location>
        <begin position="96"/>
        <end position="119"/>
    </location>
</feature>
<proteinExistence type="predicted"/>
<evidence type="ECO:0000256" key="1">
    <source>
        <dbReference type="SAM" id="Coils"/>
    </source>
</evidence>